<protein>
    <submittedName>
        <fullName evidence="3">Uncharacterized protein</fullName>
    </submittedName>
</protein>
<evidence type="ECO:0000256" key="2">
    <source>
        <dbReference type="SAM" id="Phobius"/>
    </source>
</evidence>
<evidence type="ECO:0000313" key="3">
    <source>
        <dbReference type="Ensembl" id="ENSMPUP00000006336.1"/>
    </source>
</evidence>
<dbReference type="Ensembl" id="ENSMPUT00000006446.1">
    <property type="protein sequence ID" value="ENSMPUP00000006336.1"/>
    <property type="gene ID" value="ENSMPUG00000006391.1"/>
</dbReference>
<keyword evidence="2" id="KW-0472">Membrane</keyword>
<dbReference type="AlphaFoldDB" id="M3Y4T5"/>
<organism evidence="3">
    <name type="scientific">Mustela putorius furo</name>
    <name type="common">European domestic ferret</name>
    <name type="synonym">Mustela furo</name>
    <dbReference type="NCBI Taxonomy" id="9669"/>
    <lineage>
        <taxon>Eukaryota</taxon>
        <taxon>Metazoa</taxon>
        <taxon>Chordata</taxon>
        <taxon>Craniata</taxon>
        <taxon>Vertebrata</taxon>
        <taxon>Euteleostomi</taxon>
        <taxon>Mammalia</taxon>
        <taxon>Eutheria</taxon>
        <taxon>Laurasiatheria</taxon>
        <taxon>Carnivora</taxon>
        <taxon>Caniformia</taxon>
        <taxon>Musteloidea</taxon>
        <taxon>Mustelidae</taxon>
        <taxon>Mustelinae</taxon>
        <taxon>Mustela</taxon>
    </lineage>
</organism>
<reference evidence="3" key="1">
    <citation type="submission" date="2024-06" db="UniProtKB">
        <authorList>
            <consortium name="Ensembl"/>
        </authorList>
    </citation>
    <scope>IDENTIFICATION</scope>
</reference>
<accession>M3Y4T5</accession>
<evidence type="ECO:0000256" key="1">
    <source>
        <dbReference type="SAM" id="Coils"/>
    </source>
</evidence>
<feature type="transmembrane region" description="Helical" evidence="2">
    <location>
        <begin position="65"/>
        <end position="82"/>
    </location>
</feature>
<feature type="coiled-coil region" evidence="1">
    <location>
        <begin position="34"/>
        <end position="61"/>
    </location>
</feature>
<dbReference type="HOGENOM" id="CLU_2482762_0_0_1"/>
<keyword evidence="2" id="KW-1133">Transmembrane helix</keyword>
<dbReference type="EMBL" id="AEYP01029197">
    <property type="status" value="NOT_ANNOTATED_CDS"/>
    <property type="molecule type" value="Genomic_DNA"/>
</dbReference>
<proteinExistence type="predicted"/>
<keyword evidence="2" id="KW-0812">Transmembrane</keyword>
<sequence length="87" mass="10339">MNKLVSSDNGILFSAKKKQKSSHEKTGKNFYCTLKLFLEKNKKKEKEKKEEKKTEEGKKKKRKKFFLFSFFFFLFLFSSGGLHDTNE</sequence>
<name>M3Y4T5_MUSPF</name>
<keyword evidence="1" id="KW-0175">Coiled coil</keyword>
<dbReference type="InParanoid" id="M3Y4T5"/>